<comment type="caution">
    <text evidence="1">The sequence shown here is derived from an EMBL/GenBank/DDBJ whole genome shotgun (WGS) entry which is preliminary data.</text>
</comment>
<dbReference type="EMBL" id="LAZR01018357">
    <property type="protein sequence ID" value="KKL96716.1"/>
    <property type="molecule type" value="Genomic_DNA"/>
</dbReference>
<organism evidence="1">
    <name type="scientific">marine sediment metagenome</name>
    <dbReference type="NCBI Taxonomy" id="412755"/>
    <lineage>
        <taxon>unclassified sequences</taxon>
        <taxon>metagenomes</taxon>
        <taxon>ecological metagenomes</taxon>
    </lineage>
</organism>
<proteinExistence type="predicted"/>
<gene>
    <name evidence="1" type="ORF">LCGC14_1841680</name>
</gene>
<sequence>MLPPLLMCAWRCAAAVGKTPWLAVVTLVETVFAALTGGEHPYAFERLQHEFEAARHCVWLL</sequence>
<reference evidence="1" key="1">
    <citation type="journal article" date="2015" name="Nature">
        <title>Complex archaea that bridge the gap between prokaryotes and eukaryotes.</title>
        <authorList>
            <person name="Spang A."/>
            <person name="Saw J.H."/>
            <person name="Jorgensen S.L."/>
            <person name="Zaremba-Niedzwiedzka K."/>
            <person name="Martijn J."/>
            <person name="Lind A.E."/>
            <person name="van Eijk R."/>
            <person name="Schleper C."/>
            <person name="Guy L."/>
            <person name="Ettema T.J."/>
        </authorList>
    </citation>
    <scope>NUCLEOTIDE SEQUENCE</scope>
</reference>
<protein>
    <submittedName>
        <fullName evidence="1">Uncharacterized protein</fullName>
    </submittedName>
</protein>
<dbReference type="AlphaFoldDB" id="A0A0F9H171"/>
<evidence type="ECO:0000313" key="1">
    <source>
        <dbReference type="EMBL" id="KKL96716.1"/>
    </source>
</evidence>
<name>A0A0F9H171_9ZZZZ</name>
<accession>A0A0F9H171</accession>